<dbReference type="AlphaFoldDB" id="A0A1G7N7E7"/>
<dbReference type="GO" id="GO:0016301">
    <property type="term" value="F:kinase activity"/>
    <property type="evidence" value="ECO:0007669"/>
    <property type="project" value="UniProtKB-KW"/>
</dbReference>
<feature type="chain" id="PRO_5017277902" evidence="1">
    <location>
        <begin position="19"/>
        <end position="104"/>
    </location>
</feature>
<dbReference type="STRING" id="640205.SAMN05216381_2167"/>
<keyword evidence="3" id="KW-0418">Kinase</keyword>
<dbReference type="EMBL" id="CP076114">
    <property type="protein sequence ID" value="UUD64882.1"/>
    <property type="molecule type" value="Genomic_DNA"/>
</dbReference>
<dbReference type="OrthoDB" id="6920230at2"/>
<organism evidence="2 4">
    <name type="scientific">Phytopseudomonas seleniipraecipitans</name>
    <dbReference type="NCBI Taxonomy" id="640205"/>
    <lineage>
        <taxon>Bacteria</taxon>
        <taxon>Pseudomonadati</taxon>
        <taxon>Pseudomonadota</taxon>
        <taxon>Gammaproteobacteria</taxon>
        <taxon>Pseudomonadales</taxon>
        <taxon>Pseudomonadaceae</taxon>
        <taxon>Phytopseudomonas</taxon>
    </lineage>
</organism>
<evidence type="ECO:0000313" key="3">
    <source>
        <dbReference type="EMBL" id="UUD64882.1"/>
    </source>
</evidence>
<evidence type="ECO:0000313" key="4">
    <source>
        <dbReference type="Proteomes" id="UP000243378"/>
    </source>
</evidence>
<reference evidence="2 4" key="1">
    <citation type="submission" date="2016-10" db="EMBL/GenBank/DDBJ databases">
        <authorList>
            <person name="de Groot N.N."/>
        </authorList>
    </citation>
    <scope>NUCLEOTIDE SEQUENCE [LARGE SCALE GENOMIC DNA]</scope>
    <source>
        <strain evidence="2 4">LMG 25475</strain>
    </source>
</reference>
<dbReference type="RefSeq" id="WP_070881939.1">
    <property type="nucleotide sequence ID" value="NZ_CP076114.1"/>
</dbReference>
<dbReference type="Proteomes" id="UP000887421">
    <property type="component" value="Chromosome"/>
</dbReference>
<accession>A0A1G7N7E7</accession>
<gene>
    <name evidence="3" type="ORF">D16iCDA_04095</name>
    <name evidence="2" type="ORF">SAMN05216381_2167</name>
</gene>
<proteinExistence type="predicted"/>
<dbReference type="EMBL" id="FNBM01000004">
    <property type="protein sequence ID" value="SDF69871.1"/>
    <property type="molecule type" value="Genomic_DNA"/>
</dbReference>
<dbReference type="Proteomes" id="UP000243378">
    <property type="component" value="Unassembled WGS sequence"/>
</dbReference>
<sequence>MKKICCALITLLPLAAQAYPIELEKQLNGAEVAASSQEIDHNMAAVRVQNYGAKAASCKGVFRNGPEAPRTRSVSLAAGESGNLTVKFARSIIRLRVQLTCEPQ</sequence>
<evidence type="ECO:0000256" key="1">
    <source>
        <dbReference type="SAM" id="SignalP"/>
    </source>
</evidence>
<evidence type="ECO:0000313" key="2">
    <source>
        <dbReference type="EMBL" id="SDF69871.1"/>
    </source>
</evidence>
<feature type="signal peptide" evidence="1">
    <location>
        <begin position="1"/>
        <end position="18"/>
    </location>
</feature>
<keyword evidence="5" id="KW-1185">Reference proteome</keyword>
<evidence type="ECO:0000313" key="5">
    <source>
        <dbReference type="Proteomes" id="UP000887421"/>
    </source>
</evidence>
<reference evidence="3" key="2">
    <citation type="submission" date="2021-05" db="EMBL/GenBank/DDBJ databases">
        <title>Complete genome sequence of Pseudomonas seleniipraecipitans strain D1-6.</title>
        <authorList>
            <person name="Lafi F."/>
            <person name="Eida A."/>
            <person name="Alam I."/>
            <person name="Hert H."/>
            <person name="Saad M."/>
        </authorList>
    </citation>
    <scope>NUCLEOTIDE SEQUENCE</scope>
    <source>
        <strain evidence="3">D1-6</strain>
    </source>
</reference>
<keyword evidence="1" id="KW-0732">Signal</keyword>
<name>A0A1G7N7E7_9GAMM</name>
<keyword evidence="3" id="KW-0808">Transferase</keyword>
<protein>
    <submittedName>
        <fullName evidence="3">3-phosphoglycerate kinase</fullName>
    </submittedName>
</protein>